<evidence type="ECO:0000313" key="2">
    <source>
        <dbReference type="Proteomes" id="UP001524502"/>
    </source>
</evidence>
<name>A0ABT1RNN6_9FIRM</name>
<organism evidence="1 2">
    <name type="scientific">Anaerovorax odorimutans</name>
    <dbReference type="NCBI Taxonomy" id="109327"/>
    <lineage>
        <taxon>Bacteria</taxon>
        <taxon>Bacillati</taxon>
        <taxon>Bacillota</taxon>
        <taxon>Clostridia</taxon>
        <taxon>Peptostreptococcales</taxon>
        <taxon>Anaerovoracaceae</taxon>
        <taxon>Anaerovorax</taxon>
    </lineage>
</organism>
<dbReference type="Proteomes" id="UP001524502">
    <property type="component" value="Unassembled WGS sequence"/>
</dbReference>
<protein>
    <submittedName>
        <fullName evidence="1">AraC family transcriptional regulator</fullName>
    </submittedName>
</protein>
<gene>
    <name evidence="1" type="ORF">NE619_08665</name>
</gene>
<dbReference type="EMBL" id="JANFXK010000008">
    <property type="protein sequence ID" value="MCQ4636802.1"/>
    <property type="molecule type" value="Genomic_DNA"/>
</dbReference>
<dbReference type="RefSeq" id="WP_256131997.1">
    <property type="nucleotide sequence ID" value="NZ_JANFXK010000008.1"/>
</dbReference>
<proteinExistence type="predicted"/>
<comment type="caution">
    <text evidence="1">The sequence shown here is derived from an EMBL/GenBank/DDBJ whole genome shotgun (WGS) entry which is preliminary data.</text>
</comment>
<dbReference type="SUPFAM" id="SSF75138">
    <property type="entry name" value="HprK N-terminal domain-like"/>
    <property type="match status" value="1"/>
</dbReference>
<evidence type="ECO:0000313" key="1">
    <source>
        <dbReference type="EMBL" id="MCQ4636802.1"/>
    </source>
</evidence>
<dbReference type="Gene3D" id="3.40.1390.20">
    <property type="entry name" value="HprK N-terminal domain-like"/>
    <property type="match status" value="1"/>
</dbReference>
<sequence length="108" mass="11467">MKVKELAQSLGAQLLTSGGDAEVTGVYACDLLSRVMSGCEEGNAWITVQTHLNVLAVAELDEASCIIVPEGITVEAGTAEKAEEQGIAILSSEMTTYELCWKIHQLLA</sequence>
<reference evidence="1 2" key="1">
    <citation type="submission" date="2022-06" db="EMBL/GenBank/DDBJ databases">
        <title>Isolation of gut microbiota from human fecal samples.</title>
        <authorList>
            <person name="Pamer E.G."/>
            <person name="Barat B."/>
            <person name="Waligurski E."/>
            <person name="Medina S."/>
            <person name="Paddock L."/>
            <person name="Mostad J."/>
        </authorList>
    </citation>
    <scope>NUCLEOTIDE SEQUENCE [LARGE SCALE GENOMIC DNA]</scope>
    <source>
        <strain evidence="1 2">SL.3.17</strain>
    </source>
</reference>
<keyword evidence="2" id="KW-1185">Reference proteome</keyword>
<dbReference type="InterPro" id="IPR028979">
    <property type="entry name" value="Ser_kin/Pase_Hpr-like_N_sf"/>
</dbReference>
<accession>A0ABT1RNN6</accession>